<sequence>MTLPRLTVCLYTHMRHPDRLAYAKTALESIHFHGLRHYGGDVLLHIADDNSRPEMLAELQDVVSMIGLNNTLSRGMGGGYGASHNAATQVIHQRSDIILALEDDWELVRPLPLERLVRYFDNPDVRSIRLGYIGWTQELTGRVIKAVKGEETCLLLDPDSPEPHVNAGHPRLETVEYQRDIGAWAEGMDAGAVEFAWCSLRAAREGVVWPMDLGMSASQGGEGSYFAHIGSTQAREDQQA</sequence>
<reference evidence="1" key="1">
    <citation type="journal article" date="2015" name="Nature">
        <title>Complex archaea that bridge the gap between prokaryotes and eukaryotes.</title>
        <authorList>
            <person name="Spang A."/>
            <person name="Saw J.H."/>
            <person name="Jorgensen S.L."/>
            <person name="Zaremba-Niedzwiedzka K."/>
            <person name="Martijn J."/>
            <person name="Lind A.E."/>
            <person name="van Eijk R."/>
            <person name="Schleper C."/>
            <person name="Guy L."/>
            <person name="Ettema T.J."/>
        </authorList>
    </citation>
    <scope>NUCLEOTIDE SEQUENCE</scope>
</reference>
<evidence type="ECO:0000313" key="1">
    <source>
        <dbReference type="EMBL" id="KKL93727.1"/>
    </source>
</evidence>
<evidence type="ECO:0008006" key="2">
    <source>
        <dbReference type="Google" id="ProtNLM"/>
    </source>
</evidence>
<name>A0A0F9J3I9_9ZZZZ</name>
<organism evidence="1">
    <name type="scientific">marine sediment metagenome</name>
    <dbReference type="NCBI Taxonomy" id="412755"/>
    <lineage>
        <taxon>unclassified sequences</taxon>
        <taxon>metagenomes</taxon>
        <taxon>ecological metagenomes</taxon>
    </lineage>
</organism>
<proteinExistence type="predicted"/>
<accession>A0A0F9J3I9</accession>
<dbReference type="AlphaFoldDB" id="A0A0F9J3I9"/>
<dbReference type="SUPFAM" id="SSF53448">
    <property type="entry name" value="Nucleotide-diphospho-sugar transferases"/>
    <property type="match status" value="1"/>
</dbReference>
<protein>
    <recommendedName>
        <fullName evidence="2">Glycosyltransferase 2-like domain-containing protein</fullName>
    </recommendedName>
</protein>
<gene>
    <name evidence="1" type="ORF">LCGC14_1871820</name>
</gene>
<comment type="caution">
    <text evidence="1">The sequence shown here is derived from an EMBL/GenBank/DDBJ whole genome shotgun (WGS) entry which is preliminary data.</text>
</comment>
<dbReference type="InterPro" id="IPR029044">
    <property type="entry name" value="Nucleotide-diphossugar_trans"/>
</dbReference>
<dbReference type="EMBL" id="LAZR01019110">
    <property type="protein sequence ID" value="KKL93727.1"/>
    <property type="molecule type" value="Genomic_DNA"/>
</dbReference>